<feature type="transmembrane region" description="Helical" evidence="1">
    <location>
        <begin position="74"/>
        <end position="90"/>
    </location>
</feature>
<feature type="transmembrane region" description="Helical" evidence="1">
    <location>
        <begin position="43"/>
        <end position="62"/>
    </location>
</feature>
<keyword evidence="1" id="KW-0812">Transmembrane</keyword>
<organism evidence="2 3">
    <name type="scientific">Vannielia litorea</name>
    <dbReference type="NCBI Taxonomy" id="1217970"/>
    <lineage>
        <taxon>Bacteria</taxon>
        <taxon>Pseudomonadati</taxon>
        <taxon>Pseudomonadota</taxon>
        <taxon>Alphaproteobacteria</taxon>
        <taxon>Rhodobacterales</taxon>
        <taxon>Paracoccaceae</taxon>
        <taxon>Vannielia</taxon>
    </lineage>
</organism>
<dbReference type="InterPro" id="IPR018687">
    <property type="entry name" value="DUF2177_membr"/>
</dbReference>
<proteinExistence type="predicted"/>
<dbReference type="Proteomes" id="UP000184932">
    <property type="component" value="Unassembled WGS sequence"/>
</dbReference>
<dbReference type="RefSeq" id="WP_074254500.1">
    <property type="nucleotide sequence ID" value="NZ_FSRL01000001.1"/>
</dbReference>
<evidence type="ECO:0000313" key="3">
    <source>
        <dbReference type="Proteomes" id="UP000184932"/>
    </source>
</evidence>
<sequence>MKIAILYAVTATLFLVGDAIGLKLLVKPVFERHVGHLLATPLRLGPAAAFYLAYVAGLLWFVSVPALNAKDPTAALIGGALLGLLAYGTYEFTNYATLRDWTLHQVAVDTLWGGVLTGFAAWGGVWITRALMPS</sequence>
<protein>
    <submittedName>
        <fullName evidence="2">Uncharacterized membrane protein</fullName>
    </submittedName>
</protein>
<accession>A0A1N6E3R7</accession>
<keyword evidence="3" id="KW-1185">Reference proteome</keyword>
<dbReference type="AlphaFoldDB" id="A0A1N6E3R7"/>
<gene>
    <name evidence="2" type="ORF">SAMN05444002_0301</name>
</gene>
<feature type="transmembrane region" description="Helical" evidence="1">
    <location>
        <begin position="110"/>
        <end position="132"/>
    </location>
</feature>
<dbReference type="OrthoDB" id="166547at2"/>
<name>A0A1N6E3R7_9RHOB</name>
<evidence type="ECO:0000313" key="2">
    <source>
        <dbReference type="EMBL" id="SIN77644.1"/>
    </source>
</evidence>
<keyword evidence="1" id="KW-0472">Membrane</keyword>
<dbReference type="EMBL" id="FSRL01000001">
    <property type="protein sequence ID" value="SIN77644.1"/>
    <property type="molecule type" value="Genomic_DNA"/>
</dbReference>
<dbReference type="STRING" id="1217970.SAMN05444002_0301"/>
<evidence type="ECO:0000256" key="1">
    <source>
        <dbReference type="SAM" id="Phobius"/>
    </source>
</evidence>
<dbReference type="Pfam" id="PF09945">
    <property type="entry name" value="DUF2177"/>
    <property type="match status" value="1"/>
</dbReference>
<reference evidence="3" key="1">
    <citation type="submission" date="2016-11" db="EMBL/GenBank/DDBJ databases">
        <authorList>
            <person name="Varghese N."/>
            <person name="Submissions S."/>
        </authorList>
    </citation>
    <scope>NUCLEOTIDE SEQUENCE [LARGE SCALE GENOMIC DNA]</scope>
    <source>
        <strain evidence="3">DSM 29440</strain>
    </source>
</reference>
<keyword evidence="1" id="KW-1133">Transmembrane helix</keyword>